<organism evidence="3 4">
    <name type="scientific">Trametes pubescens</name>
    <name type="common">White-rot fungus</name>
    <dbReference type="NCBI Taxonomy" id="154538"/>
    <lineage>
        <taxon>Eukaryota</taxon>
        <taxon>Fungi</taxon>
        <taxon>Dikarya</taxon>
        <taxon>Basidiomycota</taxon>
        <taxon>Agaricomycotina</taxon>
        <taxon>Agaricomycetes</taxon>
        <taxon>Polyporales</taxon>
        <taxon>Polyporaceae</taxon>
        <taxon>Trametes</taxon>
    </lineage>
</organism>
<dbReference type="STRING" id="154538.A0A1M2VJM1"/>
<feature type="compositionally biased region" description="Low complexity" evidence="2">
    <location>
        <begin position="401"/>
        <end position="414"/>
    </location>
</feature>
<keyword evidence="1" id="KW-0175">Coiled coil</keyword>
<feature type="region of interest" description="Disordered" evidence="2">
    <location>
        <begin position="290"/>
        <end position="358"/>
    </location>
</feature>
<dbReference type="OMA" id="PVPHEQK"/>
<feature type="region of interest" description="Disordered" evidence="2">
    <location>
        <begin position="391"/>
        <end position="414"/>
    </location>
</feature>
<gene>
    <name evidence="3" type="ORF">TRAPUB_1362</name>
</gene>
<feature type="compositionally biased region" description="Low complexity" evidence="2">
    <location>
        <begin position="332"/>
        <end position="358"/>
    </location>
</feature>
<reference evidence="3 4" key="1">
    <citation type="submission" date="2016-10" db="EMBL/GenBank/DDBJ databases">
        <title>Genome sequence of the basidiomycete white-rot fungus Trametes pubescens.</title>
        <authorList>
            <person name="Makela M.R."/>
            <person name="Granchi Z."/>
            <person name="Peng M."/>
            <person name="De Vries R.P."/>
            <person name="Grigoriev I."/>
            <person name="Riley R."/>
            <person name="Hilden K."/>
        </authorList>
    </citation>
    <scope>NUCLEOTIDE SEQUENCE [LARGE SCALE GENOMIC DNA]</scope>
    <source>
        <strain evidence="3 4">FBCC735</strain>
    </source>
</reference>
<proteinExistence type="predicted"/>
<comment type="caution">
    <text evidence="3">The sequence shown here is derived from an EMBL/GenBank/DDBJ whole genome shotgun (WGS) entry which is preliminary data.</text>
</comment>
<name>A0A1M2VJM1_TRAPU</name>
<evidence type="ECO:0000256" key="1">
    <source>
        <dbReference type="SAM" id="Coils"/>
    </source>
</evidence>
<evidence type="ECO:0000313" key="4">
    <source>
        <dbReference type="Proteomes" id="UP000184267"/>
    </source>
</evidence>
<keyword evidence="4" id="KW-1185">Reference proteome</keyword>
<evidence type="ECO:0000313" key="3">
    <source>
        <dbReference type="EMBL" id="OJT07770.1"/>
    </source>
</evidence>
<sequence length="505" mass="54991">MKLVVRVQYIGDRARMLLRDDLAPEYTKGLIDDLTFFGFPVPHEQKPIEKSGFMLCVYYVDRDSDGHRIIQNAFQKAKAEAAFLVDRSIRYISLNEDGVMHTTNLSQKPYKPKIYNKPEFQNSNPQSGSSYQNPAPTYTTKQQPYGKAPRYPTTIAQARHAASPIGYKMSADIAGPSGHHTLEYGDYEMKHVPRSPPNGSDEDMGGVDATQHTLMQLSQSTAFQSLLQKATPTTIQPVPVKPEPTSPADMSMLLRQPLSNPTPQPQIPNLQALLEKAGVRSTAAHAFIQNQPPPQSQYHPASSNMGLGPTPSMVAVSHAPPAQPTVAAPSHTTGAASMASTSATVGASVPRPATTTPRVPTLRELWDIRREITALQARGRNVAADLRAAGQQIPLGPEDATPPSMTGGSGTPSSGADLLKMRELEADIVALRQQLARETESRKLAEATLRAERALRSDVEDVKREMRQPFVVPALYDAFMKIGQMSNEGFQDGPQAGSSSMNMDM</sequence>
<dbReference type="OrthoDB" id="3070390at2759"/>
<evidence type="ECO:0000256" key="2">
    <source>
        <dbReference type="SAM" id="MobiDB-lite"/>
    </source>
</evidence>
<feature type="compositionally biased region" description="Polar residues" evidence="2">
    <location>
        <begin position="119"/>
        <end position="143"/>
    </location>
</feature>
<feature type="coiled-coil region" evidence="1">
    <location>
        <begin position="421"/>
        <end position="448"/>
    </location>
</feature>
<dbReference type="EMBL" id="MNAD01001129">
    <property type="protein sequence ID" value="OJT07770.1"/>
    <property type="molecule type" value="Genomic_DNA"/>
</dbReference>
<accession>A0A1M2VJM1</accession>
<dbReference type="Proteomes" id="UP000184267">
    <property type="component" value="Unassembled WGS sequence"/>
</dbReference>
<feature type="compositionally biased region" description="Polar residues" evidence="2">
    <location>
        <begin position="296"/>
        <end position="305"/>
    </location>
</feature>
<dbReference type="AlphaFoldDB" id="A0A1M2VJM1"/>
<protein>
    <submittedName>
        <fullName evidence="3">Uncharacterized protein</fullName>
    </submittedName>
</protein>
<feature type="region of interest" description="Disordered" evidence="2">
    <location>
        <begin position="103"/>
        <end position="149"/>
    </location>
</feature>